<organism evidence="3 4">
    <name type="scientific">Trichomalopsis sarcophagae</name>
    <dbReference type="NCBI Taxonomy" id="543379"/>
    <lineage>
        <taxon>Eukaryota</taxon>
        <taxon>Metazoa</taxon>
        <taxon>Ecdysozoa</taxon>
        <taxon>Arthropoda</taxon>
        <taxon>Hexapoda</taxon>
        <taxon>Insecta</taxon>
        <taxon>Pterygota</taxon>
        <taxon>Neoptera</taxon>
        <taxon>Endopterygota</taxon>
        <taxon>Hymenoptera</taxon>
        <taxon>Apocrita</taxon>
        <taxon>Proctotrupomorpha</taxon>
        <taxon>Chalcidoidea</taxon>
        <taxon>Pteromalidae</taxon>
        <taxon>Pteromalinae</taxon>
        <taxon>Trichomalopsis</taxon>
    </lineage>
</organism>
<dbReference type="STRING" id="543379.A0A232EQH1"/>
<dbReference type="InterPro" id="IPR000742">
    <property type="entry name" value="EGF"/>
</dbReference>
<keyword evidence="1" id="KW-0472">Membrane</keyword>
<dbReference type="EMBL" id="NNAY01002784">
    <property type="protein sequence ID" value="OXU20567.1"/>
    <property type="molecule type" value="Genomic_DNA"/>
</dbReference>
<sequence>MFIPHLLRLHLWKWSNGYRLSSISTNLLTLFSGKMRVRTKSQVCLALGIVLVALITPCWSLALTTFGKSNPQNTQNNQNNENKQNGERIQARECASDSECGGIKGASCLESIFVRDSKLRCLCGDYTEPRNGQCNNQFKSVKVLCNDNDECTPGAQCVVGNDTTLPGRRCWCTQGYTTDVDMQCSGQYLALNTFLLFDTYYI</sequence>
<keyword evidence="4" id="KW-1185">Reference proteome</keyword>
<name>A0A232EQH1_9HYME</name>
<evidence type="ECO:0000313" key="4">
    <source>
        <dbReference type="Proteomes" id="UP000215335"/>
    </source>
</evidence>
<proteinExistence type="predicted"/>
<gene>
    <name evidence="3" type="ORF">TSAR_003888</name>
</gene>
<keyword evidence="1" id="KW-0812">Transmembrane</keyword>
<dbReference type="Proteomes" id="UP000215335">
    <property type="component" value="Unassembled WGS sequence"/>
</dbReference>
<protein>
    <recommendedName>
        <fullName evidence="2">EGF-like domain-containing protein</fullName>
    </recommendedName>
</protein>
<keyword evidence="1" id="KW-1133">Transmembrane helix</keyword>
<evidence type="ECO:0000313" key="3">
    <source>
        <dbReference type="EMBL" id="OXU20567.1"/>
    </source>
</evidence>
<evidence type="ECO:0000259" key="2">
    <source>
        <dbReference type="PROSITE" id="PS01186"/>
    </source>
</evidence>
<reference evidence="3 4" key="1">
    <citation type="journal article" date="2017" name="Curr. Biol.">
        <title>The Evolution of Venom by Co-option of Single-Copy Genes.</title>
        <authorList>
            <person name="Martinson E.O."/>
            <person name="Mrinalini"/>
            <person name="Kelkar Y.D."/>
            <person name="Chang C.H."/>
            <person name="Werren J.H."/>
        </authorList>
    </citation>
    <scope>NUCLEOTIDE SEQUENCE [LARGE SCALE GENOMIC DNA]</scope>
    <source>
        <strain evidence="3 4">Alberta</strain>
        <tissue evidence="3">Whole body</tissue>
    </source>
</reference>
<dbReference type="OrthoDB" id="8193455at2759"/>
<accession>A0A232EQH1</accession>
<comment type="caution">
    <text evidence="3">The sequence shown here is derived from an EMBL/GenBank/DDBJ whole genome shotgun (WGS) entry which is preliminary data.</text>
</comment>
<feature type="domain" description="EGF-like" evidence="2">
    <location>
        <begin position="170"/>
        <end position="184"/>
    </location>
</feature>
<evidence type="ECO:0000256" key="1">
    <source>
        <dbReference type="SAM" id="Phobius"/>
    </source>
</evidence>
<feature type="transmembrane region" description="Helical" evidence="1">
    <location>
        <begin position="43"/>
        <end position="62"/>
    </location>
</feature>
<dbReference type="AlphaFoldDB" id="A0A232EQH1"/>
<dbReference type="PROSITE" id="PS01186">
    <property type="entry name" value="EGF_2"/>
    <property type="match status" value="1"/>
</dbReference>